<dbReference type="InterPro" id="IPR000914">
    <property type="entry name" value="SBP_5_dom"/>
</dbReference>
<dbReference type="SUPFAM" id="SSF53850">
    <property type="entry name" value="Periplasmic binding protein-like II"/>
    <property type="match status" value="1"/>
</dbReference>
<evidence type="ECO:0000313" key="4">
    <source>
        <dbReference type="Proteomes" id="UP000481030"/>
    </source>
</evidence>
<dbReference type="EMBL" id="WBOS01000003">
    <property type="protein sequence ID" value="KAB2336708.1"/>
    <property type="molecule type" value="Genomic_DNA"/>
</dbReference>
<dbReference type="GO" id="GO:0043190">
    <property type="term" value="C:ATP-binding cassette (ABC) transporter complex"/>
    <property type="evidence" value="ECO:0007669"/>
    <property type="project" value="InterPro"/>
</dbReference>
<dbReference type="PIRSF" id="PIRSF002741">
    <property type="entry name" value="MppA"/>
    <property type="match status" value="1"/>
</dbReference>
<dbReference type="RefSeq" id="WP_151534663.1">
    <property type="nucleotide sequence ID" value="NZ_WBOS01000003.1"/>
</dbReference>
<dbReference type="OrthoDB" id="9796817at2"/>
<dbReference type="Gene3D" id="3.10.105.10">
    <property type="entry name" value="Dipeptide-binding Protein, Domain 3"/>
    <property type="match status" value="1"/>
</dbReference>
<dbReference type="InterPro" id="IPR030678">
    <property type="entry name" value="Peptide/Ni-bd"/>
</dbReference>
<evidence type="ECO:0000313" key="3">
    <source>
        <dbReference type="EMBL" id="KAB2336708.1"/>
    </source>
</evidence>
<keyword evidence="1" id="KW-0732">Signal</keyword>
<dbReference type="Proteomes" id="UP000481030">
    <property type="component" value="Unassembled WGS sequence"/>
</dbReference>
<feature type="domain" description="Solute-binding protein family 5" evidence="2">
    <location>
        <begin position="82"/>
        <end position="446"/>
    </location>
</feature>
<sequence>MRVSKNKILSFILLVLMLVIVGCSSETSKKTKENNNNEEGELRIALSVQPPSLDQPATSVAVARDLSRLIFETLVTVDSTYQVVPSLAESFSVSEEDSKRYIFHLRKGVKFHNGKEMTAEDAVASMNRWVEKSSATKGIFDGATFEAEDDYTVVLQLAKPSALTLDTMASTNMAAAIMPKEVIEAAGDKGVSEYIGTGPYKFAEWKQDQYIHFTKYDEYQSLDGKPDGLSGKKEALIKDIHFEIVKDATSRLVGLQTGAYDFAYTIQYDNYDQLKTDSNLYPVFDPYGQLLIYYNEKNGPASDVKMRQAINTALNIDEVMFPTFTDRDLYTLNSGYMSMNMKKWDSNAGSEFYNQNNPEKAKKILAEIDYDKEELKIMTTRDYPHFYNAAVIVQEQLSQLGMNVKLEVYDWPTIMDKQSTSGDWDLLVAGSAYVSTPPQLLYISSTFAGGINDSTTAEMLKSIVTSNSEEEATQLWDELQGYVWEEHVPVTILASYNTLYGASNNVEGVGIFAGPLFWNTKLVR</sequence>
<organism evidence="3 4">
    <name type="scientific">Cytobacillus depressus</name>
    <dbReference type="NCBI Taxonomy" id="1602942"/>
    <lineage>
        <taxon>Bacteria</taxon>
        <taxon>Bacillati</taxon>
        <taxon>Bacillota</taxon>
        <taxon>Bacilli</taxon>
        <taxon>Bacillales</taxon>
        <taxon>Bacillaceae</taxon>
        <taxon>Cytobacillus</taxon>
    </lineage>
</organism>
<reference evidence="3 4" key="1">
    <citation type="journal article" date="2016" name="Antonie Van Leeuwenhoek">
        <title>Bacillus depressus sp. nov., isolated from soil of a sunflower field.</title>
        <authorList>
            <person name="Wei X."/>
            <person name="Xin D."/>
            <person name="Xin Y."/>
            <person name="Zhang H."/>
            <person name="Wang T."/>
            <person name="Zhang J."/>
        </authorList>
    </citation>
    <scope>NUCLEOTIDE SEQUENCE [LARGE SCALE GENOMIC DNA]</scope>
    <source>
        <strain evidence="3 4">BZ1</strain>
    </source>
</reference>
<name>A0A6L3V6E5_9BACI</name>
<dbReference type="PANTHER" id="PTHR30290">
    <property type="entry name" value="PERIPLASMIC BINDING COMPONENT OF ABC TRANSPORTER"/>
    <property type="match status" value="1"/>
</dbReference>
<evidence type="ECO:0000259" key="2">
    <source>
        <dbReference type="Pfam" id="PF00496"/>
    </source>
</evidence>
<dbReference type="PROSITE" id="PS51257">
    <property type="entry name" value="PROKAR_LIPOPROTEIN"/>
    <property type="match status" value="1"/>
</dbReference>
<evidence type="ECO:0000256" key="1">
    <source>
        <dbReference type="ARBA" id="ARBA00022729"/>
    </source>
</evidence>
<accession>A0A6L3V6E5</accession>
<comment type="caution">
    <text evidence="3">The sequence shown here is derived from an EMBL/GenBank/DDBJ whole genome shotgun (WGS) entry which is preliminary data.</text>
</comment>
<proteinExistence type="predicted"/>
<dbReference type="Pfam" id="PF00496">
    <property type="entry name" value="SBP_bac_5"/>
    <property type="match status" value="1"/>
</dbReference>
<keyword evidence="4" id="KW-1185">Reference proteome</keyword>
<dbReference type="GO" id="GO:0042597">
    <property type="term" value="C:periplasmic space"/>
    <property type="evidence" value="ECO:0007669"/>
    <property type="project" value="UniProtKB-ARBA"/>
</dbReference>
<dbReference type="PANTHER" id="PTHR30290:SF38">
    <property type="entry name" value="D,D-DIPEPTIDE-BINDING PERIPLASMIC PROTEIN DDPA-RELATED"/>
    <property type="match status" value="1"/>
</dbReference>
<dbReference type="InterPro" id="IPR039424">
    <property type="entry name" value="SBP_5"/>
</dbReference>
<dbReference type="AlphaFoldDB" id="A0A6L3V6E5"/>
<dbReference type="Gene3D" id="3.40.190.10">
    <property type="entry name" value="Periplasmic binding protein-like II"/>
    <property type="match status" value="1"/>
</dbReference>
<dbReference type="GO" id="GO:0015833">
    <property type="term" value="P:peptide transport"/>
    <property type="evidence" value="ECO:0007669"/>
    <property type="project" value="TreeGrafter"/>
</dbReference>
<gene>
    <name evidence="3" type="ORF">F7731_10150</name>
</gene>
<protein>
    <submittedName>
        <fullName evidence="3">ABC transporter substrate-binding protein</fullName>
    </submittedName>
</protein>
<dbReference type="GO" id="GO:1904680">
    <property type="term" value="F:peptide transmembrane transporter activity"/>
    <property type="evidence" value="ECO:0007669"/>
    <property type="project" value="TreeGrafter"/>
</dbReference>